<keyword evidence="4 7" id="KW-0472">Membrane</keyword>
<dbReference type="Pfam" id="PF20684">
    <property type="entry name" value="Fung_rhodopsin"/>
    <property type="match status" value="1"/>
</dbReference>
<evidence type="ECO:0000259" key="8">
    <source>
        <dbReference type="Pfam" id="PF20684"/>
    </source>
</evidence>
<feature type="transmembrane region" description="Helical" evidence="7">
    <location>
        <begin position="245"/>
        <end position="268"/>
    </location>
</feature>
<dbReference type="PANTHER" id="PTHR33048:SF47">
    <property type="entry name" value="INTEGRAL MEMBRANE PROTEIN-RELATED"/>
    <property type="match status" value="1"/>
</dbReference>
<feature type="transmembrane region" description="Helical" evidence="7">
    <location>
        <begin position="20"/>
        <end position="41"/>
    </location>
</feature>
<keyword evidence="3 7" id="KW-1133">Transmembrane helix</keyword>
<feature type="region of interest" description="Disordered" evidence="6">
    <location>
        <begin position="282"/>
        <end position="305"/>
    </location>
</feature>
<accession>A0A6A6CBT2</accession>
<dbReference type="AlphaFoldDB" id="A0A6A6CBT2"/>
<dbReference type="InterPro" id="IPR049326">
    <property type="entry name" value="Rhodopsin_dom_fungi"/>
</dbReference>
<feature type="transmembrane region" description="Helical" evidence="7">
    <location>
        <begin position="53"/>
        <end position="76"/>
    </location>
</feature>
<protein>
    <recommendedName>
        <fullName evidence="8">Rhodopsin domain-containing protein</fullName>
    </recommendedName>
</protein>
<feature type="transmembrane region" description="Helical" evidence="7">
    <location>
        <begin position="96"/>
        <end position="118"/>
    </location>
</feature>
<comment type="subcellular location">
    <subcellularLocation>
        <location evidence="1">Membrane</location>
        <topology evidence="1">Multi-pass membrane protein</topology>
    </subcellularLocation>
</comment>
<feature type="transmembrane region" description="Helical" evidence="7">
    <location>
        <begin position="214"/>
        <end position="233"/>
    </location>
</feature>
<evidence type="ECO:0000256" key="6">
    <source>
        <dbReference type="SAM" id="MobiDB-lite"/>
    </source>
</evidence>
<evidence type="ECO:0000256" key="5">
    <source>
        <dbReference type="ARBA" id="ARBA00038359"/>
    </source>
</evidence>
<keyword evidence="10" id="KW-1185">Reference proteome</keyword>
<dbReference type="OrthoDB" id="5417844at2759"/>
<comment type="similarity">
    <text evidence="5">Belongs to the SAT4 family.</text>
</comment>
<keyword evidence="2 7" id="KW-0812">Transmembrane</keyword>
<feature type="domain" description="Rhodopsin" evidence="8">
    <location>
        <begin position="37"/>
        <end position="274"/>
    </location>
</feature>
<feature type="transmembrane region" description="Helical" evidence="7">
    <location>
        <begin position="172"/>
        <end position="193"/>
    </location>
</feature>
<evidence type="ECO:0000313" key="9">
    <source>
        <dbReference type="EMBL" id="KAF2163680.1"/>
    </source>
</evidence>
<dbReference type="EMBL" id="ML993607">
    <property type="protein sequence ID" value="KAF2163680.1"/>
    <property type="molecule type" value="Genomic_DNA"/>
</dbReference>
<dbReference type="InterPro" id="IPR052337">
    <property type="entry name" value="SAT4-like"/>
</dbReference>
<evidence type="ECO:0000256" key="2">
    <source>
        <dbReference type="ARBA" id="ARBA00022692"/>
    </source>
</evidence>
<dbReference type="Proteomes" id="UP000799537">
    <property type="component" value="Unassembled WGS sequence"/>
</dbReference>
<evidence type="ECO:0000256" key="1">
    <source>
        <dbReference type="ARBA" id="ARBA00004141"/>
    </source>
</evidence>
<dbReference type="GeneID" id="54571035"/>
<reference evidence="9" key="1">
    <citation type="journal article" date="2020" name="Stud. Mycol.">
        <title>101 Dothideomycetes genomes: a test case for predicting lifestyles and emergence of pathogens.</title>
        <authorList>
            <person name="Haridas S."/>
            <person name="Albert R."/>
            <person name="Binder M."/>
            <person name="Bloem J."/>
            <person name="Labutti K."/>
            <person name="Salamov A."/>
            <person name="Andreopoulos B."/>
            <person name="Baker S."/>
            <person name="Barry K."/>
            <person name="Bills G."/>
            <person name="Bluhm B."/>
            <person name="Cannon C."/>
            <person name="Castanera R."/>
            <person name="Culley D."/>
            <person name="Daum C."/>
            <person name="Ezra D."/>
            <person name="Gonzalez J."/>
            <person name="Henrissat B."/>
            <person name="Kuo A."/>
            <person name="Liang C."/>
            <person name="Lipzen A."/>
            <person name="Lutzoni F."/>
            <person name="Magnuson J."/>
            <person name="Mondo S."/>
            <person name="Nolan M."/>
            <person name="Ohm R."/>
            <person name="Pangilinan J."/>
            <person name="Park H.-J."/>
            <person name="Ramirez L."/>
            <person name="Alfaro M."/>
            <person name="Sun H."/>
            <person name="Tritt A."/>
            <person name="Yoshinaga Y."/>
            <person name="Zwiers L.-H."/>
            <person name="Turgeon B."/>
            <person name="Goodwin S."/>
            <person name="Spatafora J."/>
            <person name="Crous P."/>
            <person name="Grigoriev I."/>
        </authorList>
    </citation>
    <scope>NUCLEOTIDE SEQUENCE</scope>
    <source>
        <strain evidence="9">ATCC 36951</strain>
    </source>
</reference>
<gene>
    <name evidence="9" type="ORF">M409DRAFT_68283</name>
</gene>
<proteinExistence type="inferred from homology"/>
<sequence>MTDFQLPPGPLPTGDRGPAIDAVQVLMIVLATSSVVLRFIARRMTAAGLWWDDWMILAALILSLGINFLNLIAVQTGLGQHIWNVKDHGQAYLRSLFALEVLYTTALALNKLGVLLMYQRLFGIERKLTIAVKVVAAIVIAWWIGVEIVTLLQCQPIDKFWNYQKEGHCIDIVAFFEGSAIPNVIIDVAILLLPQPILWKLRMSMSNKVALCGIFLLGAFTAISSIGRLVAIVEFHGALDFTWTAFGAIIWYSLEPAVGIICACLPCLGPIFRKLPGSPFATQKSNPGSRYPSQGPSGQLSDMRSKHSRRISLDTASVAKLTQTESSYQTSVYASASGSVDDIHPPGMLELNQIHVRSSTHISSPISP</sequence>
<feature type="transmembrane region" description="Helical" evidence="7">
    <location>
        <begin position="130"/>
        <end position="152"/>
    </location>
</feature>
<evidence type="ECO:0000313" key="10">
    <source>
        <dbReference type="Proteomes" id="UP000799537"/>
    </source>
</evidence>
<evidence type="ECO:0000256" key="3">
    <source>
        <dbReference type="ARBA" id="ARBA00022989"/>
    </source>
</evidence>
<evidence type="ECO:0000256" key="7">
    <source>
        <dbReference type="SAM" id="Phobius"/>
    </source>
</evidence>
<name>A0A6A6CBT2_ZASCE</name>
<organism evidence="9 10">
    <name type="scientific">Zasmidium cellare ATCC 36951</name>
    <dbReference type="NCBI Taxonomy" id="1080233"/>
    <lineage>
        <taxon>Eukaryota</taxon>
        <taxon>Fungi</taxon>
        <taxon>Dikarya</taxon>
        <taxon>Ascomycota</taxon>
        <taxon>Pezizomycotina</taxon>
        <taxon>Dothideomycetes</taxon>
        <taxon>Dothideomycetidae</taxon>
        <taxon>Mycosphaerellales</taxon>
        <taxon>Mycosphaerellaceae</taxon>
        <taxon>Zasmidium</taxon>
    </lineage>
</organism>
<dbReference type="RefSeq" id="XP_033664569.1">
    <property type="nucleotide sequence ID" value="XM_033817763.1"/>
</dbReference>
<feature type="compositionally biased region" description="Polar residues" evidence="6">
    <location>
        <begin position="282"/>
        <end position="302"/>
    </location>
</feature>
<evidence type="ECO:0000256" key="4">
    <source>
        <dbReference type="ARBA" id="ARBA00023136"/>
    </source>
</evidence>
<dbReference type="PANTHER" id="PTHR33048">
    <property type="entry name" value="PTH11-LIKE INTEGRAL MEMBRANE PROTEIN (AFU_ORTHOLOGUE AFUA_5G11245)"/>
    <property type="match status" value="1"/>
</dbReference>
<dbReference type="GO" id="GO:0016020">
    <property type="term" value="C:membrane"/>
    <property type="evidence" value="ECO:0007669"/>
    <property type="project" value="UniProtKB-SubCell"/>
</dbReference>